<gene>
    <name evidence="2" type="ORF">PENTCL1PPCAC_11709</name>
</gene>
<feature type="compositionally biased region" description="Low complexity" evidence="1">
    <location>
        <begin position="151"/>
        <end position="160"/>
    </location>
</feature>
<feature type="compositionally biased region" description="Polar residues" evidence="1">
    <location>
        <begin position="17"/>
        <end position="40"/>
    </location>
</feature>
<name>A0AAV5T783_9BILA</name>
<protein>
    <submittedName>
        <fullName evidence="2">Uncharacterized protein</fullName>
    </submittedName>
</protein>
<feature type="compositionally biased region" description="Gly residues" evidence="1">
    <location>
        <begin position="554"/>
        <end position="563"/>
    </location>
</feature>
<dbReference type="AlphaFoldDB" id="A0AAV5T783"/>
<feature type="compositionally biased region" description="Polar residues" evidence="1">
    <location>
        <begin position="48"/>
        <end position="57"/>
    </location>
</feature>
<feature type="compositionally biased region" description="Low complexity" evidence="1">
    <location>
        <begin position="303"/>
        <end position="320"/>
    </location>
</feature>
<dbReference type="Proteomes" id="UP001432027">
    <property type="component" value="Unassembled WGS sequence"/>
</dbReference>
<keyword evidence="3" id="KW-1185">Reference proteome</keyword>
<feature type="compositionally biased region" description="Pro residues" evidence="1">
    <location>
        <begin position="626"/>
        <end position="637"/>
    </location>
</feature>
<evidence type="ECO:0000313" key="3">
    <source>
        <dbReference type="Proteomes" id="UP001432027"/>
    </source>
</evidence>
<feature type="region of interest" description="Disordered" evidence="1">
    <location>
        <begin position="268"/>
        <end position="719"/>
    </location>
</feature>
<accession>A0AAV5T783</accession>
<feature type="compositionally biased region" description="Low complexity" evidence="1">
    <location>
        <begin position="272"/>
        <end position="295"/>
    </location>
</feature>
<evidence type="ECO:0000256" key="1">
    <source>
        <dbReference type="SAM" id="MobiDB-lite"/>
    </source>
</evidence>
<reference evidence="2" key="1">
    <citation type="submission" date="2023-10" db="EMBL/GenBank/DDBJ databases">
        <title>Genome assembly of Pristionchus species.</title>
        <authorList>
            <person name="Yoshida K."/>
            <person name="Sommer R.J."/>
        </authorList>
    </citation>
    <scope>NUCLEOTIDE SEQUENCE</scope>
    <source>
        <strain evidence="2">RS0144</strain>
    </source>
</reference>
<proteinExistence type="predicted"/>
<organism evidence="2 3">
    <name type="scientific">Pristionchus entomophagus</name>
    <dbReference type="NCBI Taxonomy" id="358040"/>
    <lineage>
        <taxon>Eukaryota</taxon>
        <taxon>Metazoa</taxon>
        <taxon>Ecdysozoa</taxon>
        <taxon>Nematoda</taxon>
        <taxon>Chromadorea</taxon>
        <taxon>Rhabditida</taxon>
        <taxon>Rhabditina</taxon>
        <taxon>Diplogasteromorpha</taxon>
        <taxon>Diplogasteroidea</taxon>
        <taxon>Neodiplogasteridae</taxon>
        <taxon>Pristionchus</taxon>
    </lineage>
</organism>
<feature type="compositionally biased region" description="Polar residues" evidence="1">
    <location>
        <begin position="161"/>
        <end position="178"/>
    </location>
</feature>
<sequence length="719" mass="74584">VGGMGGVNPSMPPYGVSPQQELMRQQLARQQSSTSISNSGVFDFPDESGSSPSSVNDFSPGYTGYAGYAPPQSPLVRGGGTTKAPRRSRGRKSGNVGDRTPGSSIDSPSPSPFSPDTKRPKSGPGSRGGRGSRGKRGISMDQSMSPHPRSVSEMSNSMSSPLTASGTPLPYSQQSFDDGTSDDECDPPPFSRSLSSIQSTSSSTVVAPSRLSSTPSSSFTISSSPLATPVSQSFQSTPSLISVVPSPLVPSSTSILASVLSAPSIPPPIPQSLPSSFSSSIPSTIPSSISSTIPSSLPPSIPPSTSSSISSPHPSITPSLVRRKSSLESIVGQLSATQTSSLKKKVVPAPSNDLFDTGLGDSPPSPPSSHSSAPILYAETKTQSPKKEGGEEKIVLKLKKTTKEPKKKEKNLEKEKDKEKRKEEKTVKSGEERDRKRKADSWTKEKKEKEAKKAKMTDPPLVGGDNETFGSRMVGSLKGFKIPKTGTKGPGDISIPSSSFSLVPPLPSPVAKPSLSTPSTSFSSQSRGGSSQVGVPPFRPPSGGGPIKERGGGRGEGGGGGPTGRQSLSSRPQKGILKSSGPPGPPSGPHGRPSFPPERKSSHPPYQEPPRSRQPSGGSGYLHPHNAPPPMRRPPLLPNKGGPSAHGHPSSSNWVPLQSRGGPLPPHLSSDGPPTLTPAISGPNLSSRLDHPPTLESNLPSRSIIDDSPASPCGLFIDA</sequence>
<evidence type="ECO:0000313" key="2">
    <source>
        <dbReference type="EMBL" id="GMS89534.1"/>
    </source>
</evidence>
<feature type="compositionally biased region" description="Basic and acidic residues" evidence="1">
    <location>
        <begin position="385"/>
        <end position="456"/>
    </location>
</feature>
<feature type="compositionally biased region" description="Low complexity" evidence="1">
    <location>
        <begin position="494"/>
        <end position="503"/>
    </location>
</feature>
<dbReference type="EMBL" id="BTSX01000003">
    <property type="protein sequence ID" value="GMS89534.1"/>
    <property type="molecule type" value="Genomic_DNA"/>
</dbReference>
<feature type="compositionally biased region" description="Polar residues" evidence="1">
    <location>
        <begin position="332"/>
        <end position="341"/>
    </location>
</feature>
<feature type="region of interest" description="Disordered" evidence="1">
    <location>
        <begin position="1"/>
        <end position="232"/>
    </location>
</feature>
<feature type="compositionally biased region" description="Low complexity" evidence="1">
    <location>
        <begin position="191"/>
        <end position="226"/>
    </location>
</feature>
<feature type="compositionally biased region" description="Low complexity" evidence="1">
    <location>
        <begin position="511"/>
        <end position="532"/>
    </location>
</feature>
<comment type="caution">
    <text evidence="2">The sequence shown here is derived from an EMBL/GenBank/DDBJ whole genome shotgun (WGS) entry which is preliminary data.</text>
</comment>
<feature type="compositionally biased region" description="Low complexity" evidence="1">
    <location>
        <begin position="638"/>
        <end position="652"/>
    </location>
</feature>
<feature type="non-terminal residue" evidence="2">
    <location>
        <position position="1"/>
    </location>
</feature>